<dbReference type="EMBL" id="CAJNRF010000281">
    <property type="protein sequence ID" value="CAF1953779.1"/>
    <property type="molecule type" value="Genomic_DNA"/>
</dbReference>
<evidence type="ECO:0000313" key="3">
    <source>
        <dbReference type="EMBL" id="CAF1953779.1"/>
    </source>
</evidence>
<gene>
    <name evidence="5" type="ORF">BYL167_LOCUS25173</name>
    <name evidence="2" type="ORF">CJN711_LOCUS2185</name>
    <name evidence="4" type="ORF">OVN521_LOCUS26285</name>
    <name evidence="3" type="ORF">WKI299_LOCUS2500</name>
</gene>
<reference evidence="2" key="1">
    <citation type="submission" date="2021-02" db="EMBL/GenBank/DDBJ databases">
        <authorList>
            <person name="Nowell W R."/>
        </authorList>
    </citation>
    <scope>NUCLEOTIDE SEQUENCE</scope>
</reference>
<organism evidence="2 6">
    <name type="scientific">Rotaria magnacalcarata</name>
    <dbReference type="NCBI Taxonomy" id="392030"/>
    <lineage>
        <taxon>Eukaryota</taxon>
        <taxon>Metazoa</taxon>
        <taxon>Spiralia</taxon>
        <taxon>Gnathifera</taxon>
        <taxon>Rotifera</taxon>
        <taxon>Eurotatoria</taxon>
        <taxon>Bdelloidea</taxon>
        <taxon>Philodinida</taxon>
        <taxon>Philodinidae</taxon>
        <taxon>Rotaria</taxon>
    </lineage>
</organism>
<accession>A0A814GKE8</accession>
<evidence type="ECO:0000313" key="2">
    <source>
        <dbReference type="EMBL" id="CAF0997667.1"/>
    </source>
</evidence>
<evidence type="ECO:0000256" key="1">
    <source>
        <dbReference type="SAM" id="MobiDB-lite"/>
    </source>
</evidence>
<dbReference type="EMBL" id="CAJNOV010000135">
    <property type="protein sequence ID" value="CAF0997667.1"/>
    <property type="molecule type" value="Genomic_DNA"/>
</dbReference>
<evidence type="ECO:0000313" key="5">
    <source>
        <dbReference type="EMBL" id="CAF4241163.1"/>
    </source>
</evidence>
<feature type="compositionally biased region" description="Basic residues" evidence="1">
    <location>
        <begin position="8"/>
        <end position="18"/>
    </location>
</feature>
<evidence type="ECO:0000313" key="4">
    <source>
        <dbReference type="EMBL" id="CAF4198957.1"/>
    </source>
</evidence>
<dbReference type="Proteomes" id="UP000663855">
    <property type="component" value="Unassembled WGS sequence"/>
</dbReference>
<name>A0A814GKE8_9BILA</name>
<dbReference type="Proteomes" id="UP000663866">
    <property type="component" value="Unassembled WGS sequence"/>
</dbReference>
<evidence type="ECO:0000313" key="7">
    <source>
        <dbReference type="Proteomes" id="UP000663866"/>
    </source>
</evidence>
<feature type="region of interest" description="Disordered" evidence="1">
    <location>
        <begin position="1"/>
        <end position="48"/>
    </location>
</feature>
<dbReference type="Proteomes" id="UP000663856">
    <property type="component" value="Unassembled WGS sequence"/>
</dbReference>
<feature type="compositionally biased region" description="Polar residues" evidence="1">
    <location>
        <begin position="21"/>
        <end position="38"/>
    </location>
</feature>
<proteinExistence type="predicted"/>
<sequence>MSNENIKRQRSTLSRKRKSLNDATNNQSSIPRNSNQVVTCHASKHRNKNVNDEFTNEDKRHHHHHNYSVSSTKEYVDQEFGVIDNSFKKLERTTYFQGIGNRTIINNQNSYLP</sequence>
<dbReference type="EMBL" id="CAJOBG010006830">
    <property type="protein sequence ID" value="CAF4198957.1"/>
    <property type="molecule type" value="Genomic_DNA"/>
</dbReference>
<comment type="caution">
    <text evidence="2">The sequence shown here is derived from an EMBL/GenBank/DDBJ whole genome shotgun (WGS) entry which is preliminary data.</text>
</comment>
<keyword evidence="7" id="KW-1185">Reference proteome</keyword>
<evidence type="ECO:0000313" key="6">
    <source>
        <dbReference type="Proteomes" id="UP000663855"/>
    </source>
</evidence>
<dbReference type="Proteomes" id="UP000681967">
    <property type="component" value="Unassembled WGS sequence"/>
</dbReference>
<dbReference type="AlphaFoldDB" id="A0A814GKE8"/>
<dbReference type="EMBL" id="CAJOBH010024344">
    <property type="protein sequence ID" value="CAF4241163.1"/>
    <property type="molecule type" value="Genomic_DNA"/>
</dbReference>
<protein>
    <submittedName>
        <fullName evidence="2">Uncharacterized protein</fullName>
    </submittedName>
</protein>